<dbReference type="Pfam" id="PF01429">
    <property type="entry name" value="MBD"/>
    <property type="match status" value="1"/>
</dbReference>
<feature type="compositionally biased region" description="Basic and acidic residues" evidence="6">
    <location>
        <begin position="81"/>
        <end position="104"/>
    </location>
</feature>
<organism evidence="8 9">
    <name type="scientific">Gossypium raimondii</name>
    <name type="common">Peruvian cotton</name>
    <name type="synonym">Gossypium klotzschianum subsp. raimondii</name>
    <dbReference type="NCBI Taxonomy" id="29730"/>
    <lineage>
        <taxon>Eukaryota</taxon>
        <taxon>Viridiplantae</taxon>
        <taxon>Streptophyta</taxon>
        <taxon>Embryophyta</taxon>
        <taxon>Tracheophyta</taxon>
        <taxon>Spermatophyta</taxon>
        <taxon>Magnoliopsida</taxon>
        <taxon>eudicotyledons</taxon>
        <taxon>Gunneridae</taxon>
        <taxon>Pentapetalae</taxon>
        <taxon>rosids</taxon>
        <taxon>malvids</taxon>
        <taxon>Malvales</taxon>
        <taxon>Malvaceae</taxon>
        <taxon>Malvoideae</taxon>
        <taxon>Gossypium</taxon>
    </lineage>
</organism>
<evidence type="ECO:0000313" key="9">
    <source>
        <dbReference type="Proteomes" id="UP000032304"/>
    </source>
</evidence>
<evidence type="ECO:0000256" key="3">
    <source>
        <dbReference type="ARBA" id="ARBA00023125"/>
    </source>
</evidence>
<accession>A0A0D2LQL9</accession>
<evidence type="ECO:0000256" key="1">
    <source>
        <dbReference type="ARBA" id="ARBA00004123"/>
    </source>
</evidence>
<keyword evidence="4" id="KW-0804">Transcription</keyword>
<feature type="region of interest" description="Disordered" evidence="6">
    <location>
        <begin position="38"/>
        <end position="227"/>
    </location>
</feature>
<dbReference type="eggNOG" id="ENOG502RYIM">
    <property type="taxonomic scope" value="Eukaryota"/>
</dbReference>
<dbReference type="GO" id="GO:0005634">
    <property type="term" value="C:nucleus"/>
    <property type="evidence" value="ECO:0007669"/>
    <property type="project" value="UniProtKB-SubCell"/>
</dbReference>
<dbReference type="InterPro" id="IPR016177">
    <property type="entry name" value="DNA-bd_dom_sf"/>
</dbReference>
<reference evidence="8 9" key="1">
    <citation type="journal article" date="2012" name="Nature">
        <title>Repeated polyploidization of Gossypium genomes and the evolution of spinnable cotton fibres.</title>
        <authorList>
            <person name="Paterson A.H."/>
            <person name="Wendel J.F."/>
            <person name="Gundlach H."/>
            <person name="Guo H."/>
            <person name="Jenkins J."/>
            <person name="Jin D."/>
            <person name="Llewellyn D."/>
            <person name="Showmaker K.C."/>
            <person name="Shu S."/>
            <person name="Udall J."/>
            <person name="Yoo M.J."/>
            <person name="Byers R."/>
            <person name="Chen W."/>
            <person name="Doron-Faigenboim A."/>
            <person name="Duke M.V."/>
            <person name="Gong L."/>
            <person name="Grimwood J."/>
            <person name="Grover C."/>
            <person name="Grupp K."/>
            <person name="Hu G."/>
            <person name="Lee T.H."/>
            <person name="Li J."/>
            <person name="Lin L."/>
            <person name="Liu T."/>
            <person name="Marler B.S."/>
            <person name="Page J.T."/>
            <person name="Roberts A.W."/>
            <person name="Romanel E."/>
            <person name="Sanders W.S."/>
            <person name="Szadkowski E."/>
            <person name="Tan X."/>
            <person name="Tang H."/>
            <person name="Xu C."/>
            <person name="Wang J."/>
            <person name="Wang Z."/>
            <person name="Zhang D."/>
            <person name="Zhang L."/>
            <person name="Ashrafi H."/>
            <person name="Bedon F."/>
            <person name="Bowers J.E."/>
            <person name="Brubaker C.L."/>
            <person name="Chee P.W."/>
            <person name="Das S."/>
            <person name="Gingle A.R."/>
            <person name="Haigler C.H."/>
            <person name="Harker D."/>
            <person name="Hoffmann L.V."/>
            <person name="Hovav R."/>
            <person name="Jones D.C."/>
            <person name="Lemke C."/>
            <person name="Mansoor S."/>
            <person name="ur Rahman M."/>
            <person name="Rainville L.N."/>
            <person name="Rambani A."/>
            <person name="Reddy U.K."/>
            <person name="Rong J.K."/>
            <person name="Saranga Y."/>
            <person name="Scheffler B.E."/>
            <person name="Scheffler J.A."/>
            <person name="Stelly D.M."/>
            <person name="Triplett B.A."/>
            <person name="Van Deynze A."/>
            <person name="Vaslin M.F."/>
            <person name="Waghmare V.N."/>
            <person name="Walford S.A."/>
            <person name="Wright R.J."/>
            <person name="Zaki E.A."/>
            <person name="Zhang T."/>
            <person name="Dennis E.S."/>
            <person name="Mayer K.F."/>
            <person name="Peterson D.G."/>
            <person name="Rokhsar D.S."/>
            <person name="Wang X."/>
            <person name="Schmutz J."/>
        </authorList>
    </citation>
    <scope>NUCLEOTIDE SEQUENCE [LARGE SCALE GENOMIC DNA]</scope>
</reference>
<keyword evidence="9" id="KW-1185">Reference proteome</keyword>
<dbReference type="SUPFAM" id="SSF54171">
    <property type="entry name" value="DNA-binding domain"/>
    <property type="match status" value="1"/>
</dbReference>
<feature type="non-terminal residue" evidence="8">
    <location>
        <position position="1"/>
    </location>
</feature>
<dbReference type="GO" id="GO:0003677">
    <property type="term" value="F:DNA binding"/>
    <property type="evidence" value="ECO:0007669"/>
    <property type="project" value="UniProtKB-KW"/>
</dbReference>
<dbReference type="PANTHER" id="PTHR33729">
    <property type="entry name" value="METHYL-CPG BINDING DOMAIN CONTAINING PROTEIN, EXPRESSED"/>
    <property type="match status" value="1"/>
</dbReference>
<evidence type="ECO:0000256" key="6">
    <source>
        <dbReference type="SAM" id="MobiDB-lite"/>
    </source>
</evidence>
<name>A0A0D2LQL9_GOSRA</name>
<evidence type="ECO:0000256" key="5">
    <source>
        <dbReference type="ARBA" id="ARBA00023242"/>
    </source>
</evidence>
<dbReference type="PROSITE" id="PS50982">
    <property type="entry name" value="MBD"/>
    <property type="match status" value="1"/>
</dbReference>
<sequence length="277" mass="30096">FIPKKGVSPTKHEIIFIAPTGEEISNKRQLEKYLKAHPGGPAVSEFYWGTGETPRRSARISEKAAASKDNKESETASGGIEETKDIQMEEAEKSEKMNVEGENKDETEDANSKTEPTSQEVQHAEDANISTDIKERKENVKAVSEKSQDGAQAGASGFSPMELLIEGKVKQPVAEAEKELQSGEQNKKNEVGGEEKAKQERSTSEPEGVIKEKQSSNCNEGQNYSVGNEISKKTEAAIQNGSNADSQTGLLIKQDPGQLTSMIASQICGAFEIEKSY</sequence>
<keyword evidence="3" id="KW-0238">DNA-binding</keyword>
<proteinExistence type="predicted"/>
<dbReference type="EMBL" id="CM001740">
    <property type="protein sequence ID" value="KJB06282.1"/>
    <property type="molecule type" value="Genomic_DNA"/>
</dbReference>
<dbReference type="Gramene" id="KJB06282">
    <property type="protein sequence ID" value="KJB06282"/>
    <property type="gene ID" value="B456_001G042900"/>
</dbReference>
<dbReference type="OMA" id="MIASQIC"/>
<dbReference type="InterPro" id="IPR001739">
    <property type="entry name" value="Methyl_CpG_DNA-bd"/>
</dbReference>
<dbReference type="Gene3D" id="3.30.890.10">
    <property type="entry name" value="Methyl-cpg-binding Protein 2, Chain A"/>
    <property type="match status" value="1"/>
</dbReference>
<evidence type="ECO:0000259" key="7">
    <source>
        <dbReference type="PROSITE" id="PS50982"/>
    </source>
</evidence>
<dbReference type="AlphaFoldDB" id="A0A0D2LQL9"/>
<dbReference type="PANTHER" id="PTHR33729:SF6">
    <property type="entry name" value="METHYL-CPG-BINDING DOMAIN-CONTAINING PROTEIN 11"/>
    <property type="match status" value="1"/>
</dbReference>
<feature type="compositionally biased region" description="Basic and acidic residues" evidence="6">
    <location>
        <begin position="165"/>
        <end position="214"/>
    </location>
</feature>
<feature type="compositionally biased region" description="Polar residues" evidence="6">
    <location>
        <begin position="215"/>
        <end position="227"/>
    </location>
</feature>
<evidence type="ECO:0000256" key="4">
    <source>
        <dbReference type="ARBA" id="ARBA00023163"/>
    </source>
</evidence>
<dbReference type="Proteomes" id="UP000032304">
    <property type="component" value="Chromosome 1"/>
</dbReference>
<keyword evidence="5" id="KW-0539">Nucleus</keyword>
<feature type="domain" description="MBD" evidence="7">
    <location>
        <begin position="1"/>
        <end position="53"/>
    </location>
</feature>
<dbReference type="InterPro" id="IPR039622">
    <property type="entry name" value="MBD10/11"/>
</dbReference>
<gene>
    <name evidence="8" type="ORF">B456_001G042900</name>
</gene>
<comment type="subcellular location">
    <subcellularLocation>
        <location evidence="1">Nucleus</location>
    </subcellularLocation>
</comment>
<keyword evidence="2" id="KW-0805">Transcription regulation</keyword>
<dbReference type="STRING" id="29730.A0A0D2LQL9"/>
<evidence type="ECO:0000256" key="2">
    <source>
        <dbReference type="ARBA" id="ARBA00023015"/>
    </source>
</evidence>
<feature type="compositionally biased region" description="Basic and acidic residues" evidence="6">
    <location>
        <begin position="122"/>
        <end position="148"/>
    </location>
</feature>
<protein>
    <recommendedName>
        <fullName evidence="7">MBD domain-containing protein</fullName>
    </recommendedName>
</protein>
<feature type="compositionally biased region" description="Basic and acidic residues" evidence="6">
    <location>
        <begin position="53"/>
        <end position="74"/>
    </location>
</feature>
<evidence type="ECO:0000313" key="8">
    <source>
        <dbReference type="EMBL" id="KJB06282.1"/>
    </source>
</evidence>